<dbReference type="PANTHER" id="PTHR23294:SF18">
    <property type="entry name" value="UNC93-LIKE PROTEIN MFSD11"/>
    <property type="match status" value="1"/>
</dbReference>
<dbReference type="Proteomes" id="UP001432027">
    <property type="component" value="Unassembled WGS sequence"/>
</dbReference>
<evidence type="ECO:0000256" key="3">
    <source>
        <dbReference type="ARBA" id="ARBA00022989"/>
    </source>
</evidence>
<evidence type="ECO:0000256" key="4">
    <source>
        <dbReference type="ARBA" id="ARBA00023136"/>
    </source>
</evidence>
<dbReference type="InterPro" id="IPR010291">
    <property type="entry name" value="Ion_channel_UNC-93"/>
</dbReference>
<evidence type="ECO:0000313" key="8">
    <source>
        <dbReference type="Proteomes" id="UP001432027"/>
    </source>
</evidence>
<evidence type="ECO:0000256" key="1">
    <source>
        <dbReference type="ARBA" id="ARBA00004141"/>
    </source>
</evidence>
<keyword evidence="8" id="KW-1185">Reference proteome</keyword>
<comment type="caution">
    <text evidence="7">The sequence shown here is derived from an EMBL/GenBank/DDBJ whole genome shotgun (WGS) entry which is preliminary data.</text>
</comment>
<feature type="non-terminal residue" evidence="7">
    <location>
        <position position="133"/>
    </location>
</feature>
<name>A0AAV5TJ39_9BILA</name>
<keyword evidence="4 5" id="KW-0472">Membrane</keyword>
<feature type="chain" id="PRO_5043753092" description="G protein-coupled receptor" evidence="6">
    <location>
        <begin position="18"/>
        <end position="133"/>
    </location>
</feature>
<feature type="signal peptide" evidence="6">
    <location>
        <begin position="1"/>
        <end position="17"/>
    </location>
</feature>
<evidence type="ECO:0008006" key="9">
    <source>
        <dbReference type="Google" id="ProtNLM"/>
    </source>
</evidence>
<dbReference type="AlphaFoldDB" id="A0AAV5TJ39"/>
<evidence type="ECO:0000256" key="2">
    <source>
        <dbReference type="ARBA" id="ARBA00022692"/>
    </source>
</evidence>
<feature type="transmembrane region" description="Helical" evidence="5">
    <location>
        <begin position="96"/>
        <end position="118"/>
    </location>
</feature>
<dbReference type="Pfam" id="PF05978">
    <property type="entry name" value="UNC-93"/>
    <property type="match status" value="1"/>
</dbReference>
<dbReference type="GO" id="GO:0016020">
    <property type="term" value="C:membrane"/>
    <property type="evidence" value="ECO:0007669"/>
    <property type="project" value="UniProtKB-SubCell"/>
</dbReference>
<organism evidence="7 8">
    <name type="scientific">Pristionchus entomophagus</name>
    <dbReference type="NCBI Taxonomy" id="358040"/>
    <lineage>
        <taxon>Eukaryota</taxon>
        <taxon>Metazoa</taxon>
        <taxon>Ecdysozoa</taxon>
        <taxon>Nematoda</taxon>
        <taxon>Chromadorea</taxon>
        <taxon>Rhabditida</taxon>
        <taxon>Rhabditina</taxon>
        <taxon>Diplogasteromorpha</taxon>
        <taxon>Diplogasteroidea</taxon>
        <taxon>Neodiplogasteridae</taxon>
        <taxon>Pristionchus</taxon>
    </lineage>
</organism>
<sequence length="133" mass="15261">MMCGFLFAFCLINLVLTCCLPTREVKNSVAGENPNKKLIFGRQLKATVLTVIDPYILLFVPRFLNHGLLISFFMNVFPTSLQYSTILAKKYPMLTAYYAFAMCSGTTLCKFGFCKMIFRIVDLHMYSIDHKSW</sequence>
<gene>
    <name evidence="7" type="ORF">PENTCL1PPCAC_16510</name>
</gene>
<evidence type="ECO:0000256" key="5">
    <source>
        <dbReference type="SAM" id="Phobius"/>
    </source>
</evidence>
<dbReference type="InterPro" id="IPR051617">
    <property type="entry name" value="UNC-93-like_regulator"/>
</dbReference>
<evidence type="ECO:0000313" key="7">
    <source>
        <dbReference type="EMBL" id="GMS94335.1"/>
    </source>
</evidence>
<protein>
    <recommendedName>
        <fullName evidence="9">G protein-coupled receptor</fullName>
    </recommendedName>
</protein>
<accession>A0AAV5TJ39</accession>
<keyword evidence="6" id="KW-0732">Signal</keyword>
<evidence type="ECO:0000256" key="6">
    <source>
        <dbReference type="SAM" id="SignalP"/>
    </source>
</evidence>
<dbReference type="PANTHER" id="PTHR23294">
    <property type="entry name" value="ET TRANSLATION PRODUCT-RELATED"/>
    <property type="match status" value="1"/>
</dbReference>
<proteinExistence type="predicted"/>
<comment type="subcellular location">
    <subcellularLocation>
        <location evidence="1">Membrane</location>
        <topology evidence="1">Multi-pass membrane protein</topology>
    </subcellularLocation>
</comment>
<keyword evidence="3 5" id="KW-1133">Transmembrane helix</keyword>
<dbReference type="EMBL" id="BTSX01000004">
    <property type="protein sequence ID" value="GMS94335.1"/>
    <property type="molecule type" value="Genomic_DNA"/>
</dbReference>
<reference evidence="7" key="1">
    <citation type="submission" date="2023-10" db="EMBL/GenBank/DDBJ databases">
        <title>Genome assembly of Pristionchus species.</title>
        <authorList>
            <person name="Yoshida K."/>
            <person name="Sommer R.J."/>
        </authorList>
    </citation>
    <scope>NUCLEOTIDE SEQUENCE</scope>
    <source>
        <strain evidence="7">RS0144</strain>
    </source>
</reference>
<keyword evidence="2 5" id="KW-0812">Transmembrane</keyword>